<evidence type="ECO:0000256" key="1">
    <source>
        <dbReference type="SAM" id="MobiDB-lite"/>
    </source>
</evidence>
<accession>A0A0E9TA75</accession>
<organism evidence="2">
    <name type="scientific">Anguilla anguilla</name>
    <name type="common">European freshwater eel</name>
    <name type="synonym">Muraena anguilla</name>
    <dbReference type="NCBI Taxonomy" id="7936"/>
    <lineage>
        <taxon>Eukaryota</taxon>
        <taxon>Metazoa</taxon>
        <taxon>Chordata</taxon>
        <taxon>Craniata</taxon>
        <taxon>Vertebrata</taxon>
        <taxon>Euteleostomi</taxon>
        <taxon>Actinopterygii</taxon>
        <taxon>Neopterygii</taxon>
        <taxon>Teleostei</taxon>
        <taxon>Anguilliformes</taxon>
        <taxon>Anguillidae</taxon>
        <taxon>Anguilla</taxon>
    </lineage>
</organism>
<proteinExistence type="predicted"/>
<reference evidence="2" key="2">
    <citation type="journal article" date="2015" name="Fish Shellfish Immunol.">
        <title>Early steps in the European eel (Anguilla anguilla)-Vibrio vulnificus interaction in the gills: Role of the RtxA13 toxin.</title>
        <authorList>
            <person name="Callol A."/>
            <person name="Pajuelo D."/>
            <person name="Ebbesson L."/>
            <person name="Teles M."/>
            <person name="MacKenzie S."/>
            <person name="Amaro C."/>
        </authorList>
    </citation>
    <scope>NUCLEOTIDE SEQUENCE</scope>
</reference>
<reference evidence="2" key="1">
    <citation type="submission" date="2014-11" db="EMBL/GenBank/DDBJ databases">
        <authorList>
            <person name="Amaro Gonzalez C."/>
        </authorList>
    </citation>
    <scope>NUCLEOTIDE SEQUENCE</scope>
</reference>
<evidence type="ECO:0000313" key="2">
    <source>
        <dbReference type="EMBL" id="JAH49780.1"/>
    </source>
</evidence>
<sequence>MSPSYENNGELVKLRSYQRRDRGG</sequence>
<dbReference type="EMBL" id="GBXM01058797">
    <property type="protein sequence ID" value="JAH49780.1"/>
    <property type="molecule type" value="Transcribed_RNA"/>
</dbReference>
<name>A0A0E9TA75_ANGAN</name>
<protein>
    <submittedName>
        <fullName evidence="2">Uncharacterized protein</fullName>
    </submittedName>
</protein>
<feature type="region of interest" description="Disordered" evidence="1">
    <location>
        <begin position="1"/>
        <end position="24"/>
    </location>
</feature>
<dbReference type="AlphaFoldDB" id="A0A0E9TA75"/>